<name>W7IQ41_9PSEU</name>
<dbReference type="InterPro" id="IPR003594">
    <property type="entry name" value="HATPase_dom"/>
</dbReference>
<dbReference type="Pfam" id="PF02518">
    <property type="entry name" value="HATPase_c"/>
    <property type="match status" value="1"/>
</dbReference>
<dbReference type="Gene3D" id="1.10.287.130">
    <property type="match status" value="1"/>
</dbReference>
<dbReference type="GO" id="GO:0005886">
    <property type="term" value="C:plasma membrane"/>
    <property type="evidence" value="ECO:0007669"/>
    <property type="project" value="UniProtKB-SubCell"/>
</dbReference>
<dbReference type="EMBL" id="AYXG01000077">
    <property type="protein sequence ID" value="EWC62508.1"/>
    <property type="molecule type" value="Genomic_DNA"/>
</dbReference>
<evidence type="ECO:0000256" key="8">
    <source>
        <dbReference type="ARBA" id="ARBA00022989"/>
    </source>
</evidence>
<dbReference type="PROSITE" id="PS50885">
    <property type="entry name" value="HAMP"/>
    <property type="match status" value="1"/>
</dbReference>
<dbReference type="SUPFAM" id="SSF55874">
    <property type="entry name" value="ATPase domain of HSP90 chaperone/DNA topoisomerase II/histidine kinase"/>
    <property type="match status" value="1"/>
</dbReference>
<evidence type="ECO:0000259" key="12">
    <source>
        <dbReference type="PROSITE" id="PS50109"/>
    </source>
</evidence>
<evidence type="ECO:0000256" key="3">
    <source>
        <dbReference type="ARBA" id="ARBA00012438"/>
    </source>
</evidence>
<dbReference type="PANTHER" id="PTHR43304">
    <property type="entry name" value="PHYTOCHROME-LIKE PROTEIN CPH1"/>
    <property type="match status" value="1"/>
</dbReference>
<evidence type="ECO:0000256" key="10">
    <source>
        <dbReference type="SAM" id="MobiDB-lite"/>
    </source>
</evidence>
<keyword evidence="15" id="KW-1185">Reference proteome</keyword>
<evidence type="ECO:0000259" key="13">
    <source>
        <dbReference type="PROSITE" id="PS50885"/>
    </source>
</evidence>
<dbReference type="InterPro" id="IPR003660">
    <property type="entry name" value="HAMP_dom"/>
</dbReference>
<dbReference type="PATRIC" id="fig|909613.9.peg.2203"/>
<evidence type="ECO:0000256" key="11">
    <source>
        <dbReference type="SAM" id="Phobius"/>
    </source>
</evidence>
<dbReference type="OrthoDB" id="9808408at2"/>
<dbReference type="InterPro" id="IPR052162">
    <property type="entry name" value="Sensor_kinase/Photoreceptor"/>
</dbReference>
<dbReference type="Pfam" id="PF00512">
    <property type="entry name" value="HisKA"/>
    <property type="match status" value="1"/>
</dbReference>
<keyword evidence="8 11" id="KW-1133">Transmembrane helix</keyword>
<dbReference type="GO" id="GO:0000155">
    <property type="term" value="F:phosphorelay sensor kinase activity"/>
    <property type="evidence" value="ECO:0007669"/>
    <property type="project" value="InterPro"/>
</dbReference>
<feature type="domain" description="Histidine kinase" evidence="12">
    <location>
        <begin position="293"/>
        <end position="505"/>
    </location>
</feature>
<keyword evidence="7 14" id="KW-0418">Kinase</keyword>
<evidence type="ECO:0000256" key="7">
    <source>
        <dbReference type="ARBA" id="ARBA00022777"/>
    </source>
</evidence>
<reference evidence="14 15" key="1">
    <citation type="journal article" date="2014" name="Genome Announc.">
        <title>Draft Genome Sequence of the Antitrypanosomally Active Sponge-Associated Bacterium Actinokineospora sp. Strain EG49.</title>
        <authorList>
            <person name="Harjes J."/>
            <person name="Ryu T."/>
            <person name="Abdelmohsen U.R."/>
            <person name="Moitinho-Silva L."/>
            <person name="Horn H."/>
            <person name="Ravasi T."/>
            <person name="Hentschel U."/>
        </authorList>
    </citation>
    <scope>NUCLEOTIDE SEQUENCE [LARGE SCALE GENOMIC DNA]</scope>
    <source>
        <strain evidence="14 15">EG49</strain>
    </source>
</reference>
<dbReference type="InterPro" id="IPR036890">
    <property type="entry name" value="HATPase_C_sf"/>
</dbReference>
<keyword evidence="11" id="KW-0472">Membrane</keyword>
<sequence length="525" mass="55428">MGAERATRWSLRRWVAVAVLVLVVVFAGGSTAGARAIADLDRAREDLVDRVDPALREALRLDTALVDQETGVRGYALTAHPGSLEPFTSGVGRAEAAVSVLRGLVAGLPEARAALDRVVAEAGRWRVAHADPAVARLGSGGSVDAAAVAGGKAAFDRVRAAVDGLQWTLGAAREAGRAALSDAASSLVAVCVLVAVVLLAAFVAVTAGVRVVVAGPVARLAAGVRRVVADDDFARPLPVGGPREVTGLSDDVDSMRRRIVAEVAAQRAVNAELDLRTGELRRSNSELEQFAYVASHDLREPLRKVAGFCQLLERRYRGQFDERADQYLGFAADGARRMQGQVNDLLAFSRVGSQDREPAPVDLGAVAALAVADLGPAIEESGAVVEVGPLPTVLGEGPLLTGVFRNLIGNAIKFRGEDPPHVRVEARDEGEEYAVAVTDNGIGIRPEFAERVFVIFQRLHTKDAYPGTGIGLAMCRKIVEHHGGRIGVEQVERGTRLRFTLPKPDPARLAAAHHTGDAPGKAENP</sequence>
<dbReference type="RefSeq" id="WP_063935923.1">
    <property type="nucleotide sequence ID" value="NZ_AYXG01000077.1"/>
</dbReference>
<dbReference type="STRING" id="909613.UO65_2195"/>
<dbReference type="InterPro" id="IPR005467">
    <property type="entry name" value="His_kinase_dom"/>
</dbReference>
<dbReference type="InterPro" id="IPR004358">
    <property type="entry name" value="Sig_transdc_His_kin-like_C"/>
</dbReference>
<evidence type="ECO:0000256" key="1">
    <source>
        <dbReference type="ARBA" id="ARBA00000085"/>
    </source>
</evidence>
<dbReference type="Pfam" id="PF05227">
    <property type="entry name" value="CHASE3"/>
    <property type="match status" value="1"/>
</dbReference>
<feature type="region of interest" description="Disordered" evidence="10">
    <location>
        <begin position="504"/>
        <end position="525"/>
    </location>
</feature>
<dbReference type="InterPro" id="IPR003661">
    <property type="entry name" value="HisK_dim/P_dom"/>
</dbReference>
<dbReference type="SMART" id="SM00388">
    <property type="entry name" value="HisKA"/>
    <property type="match status" value="1"/>
</dbReference>
<evidence type="ECO:0000313" key="14">
    <source>
        <dbReference type="EMBL" id="EWC62508.1"/>
    </source>
</evidence>
<dbReference type="CDD" id="cd00082">
    <property type="entry name" value="HisKA"/>
    <property type="match status" value="1"/>
</dbReference>
<gene>
    <name evidence="14" type="ORF">UO65_2195</name>
</gene>
<dbReference type="PROSITE" id="PS50109">
    <property type="entry name" value="HIS_KIN"/>
    <property type="match status" value="1"/>
</dbReference>
<dbReference type="InterPro" id="IPR007891">
    <property type="entry name" value="CHASE3"/>
</dbReference>
<dbReference type="PRINTS" id="PR00344">
    <property type="entry name" value="BCTRLSENSOR"/>
</dbReference>
<comment type="caution">
    <text evidence="14">The sequence shown here is derived from an EMBL/GenBank/DDBJ whole genome shotgun (WGS) entry which is preliminary data.</text>
</comment>
<evidence type="ECO:0000256" key="5">
    <source>
        <dbReference type="ARBA" id="ARBA00022679"/>
    </source>
</evidence>
<feature type="transmembrane region" description="Helical" evidence="11">
    <location>
        <begin position="187"/>
        <end position="213"/>
    </location>
</feature>
<dbReference type="PANTHER" id="PTHR43304:SF1">
    <property type="entry name" value="PAC DOMAIN-CONTAINING PROTEIN"/>
    <property type="match status" value="1"/>
</dbReference>
<dbReference type="Gene3D" id="3.30.565.10">
    <property type="entry name" value="Histidine kinase-like ATPase, C-terminal domain"/>
    <property type="match status" value="1"/>
</dbReference>
<evidence type="ECO:0000256" key="2">
    <source>
        <dbReference type="ARBA" id="ARBA00004236"/>
    </source>
</evidence>
<keyword evidence="4" id="KW-0597">Phosphoprotein</keyword>
<dbReference type="SMART" id="SM00387">
    <property type="entry name" value="HATPase_c"/>
    <property type="match status" value="1"/>
</dbReference>
<protein>
    <recommendedName>
        <fullName evidence="3">histidine kinase</fullName>
        <ecNumber evidence="3">2.7.13.3</ecNumber>
    </recommendedName>
</protein>
<comment type="subcellular location">
    <subcellularLocation>
        <location evidence="2">Cell membrane</location>
    </subcellularLocation>
</comment>
<dbReference type="eggNOG" id="COG4251">
    <property type="taxonomic scope" value="Bacteria"/>
</dbReference>
<dbReference type="Proteomes" id="UP000019277">
    <property type="component" value="Unassembled WGS sequence"/>
</dbReference>
<dbReference type="EC" id="2.7.13.3" evidence="3"/>
<evidence type="ECO:0000313" key="15">
    <source>
        <dbReference type="Proteomes" id="UP000019277"/>
    </source>
</evidence>
<keyword evidence="6 11" id="KW-0812">Transmembrane</keyword>
<proteinExistence type="predicted"/>
<evidence type="ECO:0000256" key="9">
    <source>
        <dbReference type="ARBA" id="ARBA00023012"/>
    </source>
</evidence>
<dbReference type="AlphaFoldDB" id="W7IQ41"/>
<comment type="catalytic activity">
    <reaction evidence="1">
        <text>ATP + protein L-histidine = ADP + protein N-phospho-L-histidine.</text>
        <dbReference type="EC" id="2.7.13.3"/>
    </reaction>
</comment>
<evidence type="ECO:0000256" key="4">
    <source>
        <dbReference type="ARBA" id="ARBA00022553"/>
    </source>
</evidence>
<keyword evidence="9" id="KW-0902">Two-component regulatory system</keyword>
<organism evidence="14 15">
    <name type="scientific">Actinokineospora spheciospongiae</name>
    <dbReference type="NCBI Taxonomy" id="909613"/>
    <lineage>
        <taxon>Bacteria</taxon>
        <taxon>Bacillati</taxon>
        <taxon>Actinomycetota</taxon>
        <taxon>Actinomycetes</taxon>
        <taxon>Pseudonocardiales</taxon>
        <taxon>Pseudonocardiaceae</taxon>
        <taxon>Actinokineospora</taxon>
    </lineage>
</organism>
<dbReference type="SUPFAM" id="SSF47384">
    <property type="entry name" value="Homodimeric domain of signal transducing histidine kinase"/>
    <property type="match status" value="1"/>
</dbReference>
<evidence type="ECO:0000256" key="6">
    <source>
        <dbReference type="ARBA" id="ARBA00022692"/>
    </source>
</evidence>
<dbReference type="InterPro" id="IPR036097">
    <property type="entry name" value="HisK_dim/P_sf"/>
</dbReference>
<keyword evidence="5 14" id="KW-0808">Transferase</keyword>
<accession>W7IQ41</accession>
<feature type="domain" description="HAMP" evidence="13">
    <location>
        <begin position="211"/>
        <end position="264"/>
    </location>
</feature>